<evidence type="ECO:0000256" key="2">
    <source>
        <dbReference type="ARBA" id="ARBA00013274"/>
    </source>
</evidence>
<dbReference type="EMBL" id="PQGE01000018">
    <property type="protein sequence ID" value="POP42641.1"/>
    <property type="molecule type" value="Genomic_DNA"/>
</dbReference>
<keyword evidence="15" id="KW-1185">Reference proteome</keyword>
<dbReference type="Pfam" id="PF12146">
    <property type="entry name" value="Hydrolase_4"/>
    <property type="match status" value="1"/>
</dbReference>
<dbReference type="GO" id="GO:0005886">
    <property type="term" value="C:plasma membrane"/>
    <property type="evidence" value="ECO:0007669"/>
    <property type="project" value="UniProtKB-SubCell"/>
</dbReference>
<comment type="subcellular location">
    <subcellularLocation>
        <location evidence="1">Cell inner membrane</location>
    </subcellularLocation>
</comment>
<dbReference type="AlphaFoldDB" id="A0A2P5GL80"/>
<keyword evidence="3" id="KW-1003">Cell membrane</keyword>
<reference evidence="15 16" key="1">
    <citation type="submission" date="2018-01" db="EMBL/GenBank/DDBJ databases">
        <title>Superficieibacter electus gen. nov., sp. nov., an extended-spectrum beta-lactamase possessing member of the Enterobacteriaceae family, isolated from intensive care unit surfaces.</title>
        <authorList>
            <person name="Potter R.F."/>
            <person name="D'Souza A.W."/>
        </authorList>
    </citation>
    <scope>NUCLEOTIDE SEQUENCE [LARGE SCALE GENOMIC DNA]</scope>
    <source>
        <strain evidence="14 16">BP-1</strain>
        <strain evidence="13 15">BP-2</strain>
    </source>
</reference>
<organism evidence="14 16">
    <name type="scientific">Superficieibacter electus</name>
    <dbReference type="NCBI Taxonomy" id="2022662"/>
    <lineage>
        <taxon>Bacteria</taxon>
        <taxon>Pseudomonadati</taxon>
        <taxon>Pseudomonadota</taxon>
        <taxon>Gammaproteobacteria</taxon>
        <taxon>Enterobacterales</taxon>
        <taxon>Enterobacteriaceae</taxon>
        <taxon>Superficieibacter</taxon>
    </lineage>
</organism>
<evidence type="ECO:0000313" key="15">
    <source>
        <dbReference type="Proteomes" id="UP000237073"/>
    </source>
</evidence>
<keyword evidence="8" id="KW-0472">Membrane</keyword>
<evidence type="ECO:0000256" key="8">
    <source>
        <dbReference type="ARBA" id="ARBA00023136"/>
    </source>
</evidence>
<evidence type="ECO:0000256" key="4">
    <source>
        <dbReference type="ARBA" id="ARBA00022516"/>
    </source>
</evidence>
<dbReference type="OrthoDB" id="9788260at2"/>
<evidence type="ECO:0000256" key="9">
    <source>
        <dbReference type="ARBA" id="ARBA00049531"/>
    </source>
</evidence>
<dbReference type="Proteomes" id="UP000237073">
    <property type="component" value="Unassembled WGS sequence"/>
</dbReference>
<feature type="domain" description="Serine aminopeptidase S33" evidence="12">
    <location>
        <begin position="52"/>
        <end position="312"/>
    </location>
</feature>
<evidence type="ECO:0000256" key="1">
    <source>
        <dbReference type="ARBA" id="ARBA00004533"/>
    </source>
</evidence>
<dbReference type="EC" id="3.1.1.5" evidence="2"/>
<keyword evidence="4" id="KW-0444">Lipid biosynthesis</keyword>
<comment type="catalytic activity">
    <reaction evidence="9">
        <text>a 1-acyl-sn-glycero-3-phosphocholine + H2O = sn-glycerol 3-phosphocholine + a fatty acid + H(+)</text>
        <dbReference type="Rhea" id="RHEA:15177"/>
        <dbReference type="ChEBI" id="CHEBI:15377"/>
        <dbReference type="ChEBI" id="CHEBI:15378"/>
        <dbReference type="ChEBI" id="CHEBI:16870"/>
        <dbReference type="ChEBI" id="CHEBI:28868"/>
        <dbReference type="ChEBI" id="CHEBI:58168"/>
        <dbReference type="EC" id="3.1.1.5"/>
    </reaction>
</comment>
<evidence type="ECO:0000256" key="10">
    <source>
        <dbReference type="ARBA" id="ARBA00073546"/>
    </source>
</evidence>
<dbReference type="PANTHER" id="PTHR11614">
    <property type="entry name" value="PHOSPHOLIPASE-RELATED"/>
    <property type="match status" value="1"/>
</dbReference>
<evidence type="ECO:0000313" key="14">
    <source>
        <dbReference type="EMBL" id="POP45717.1"/>
    </source>
</evidence>
<dbReference type="GO" id="GO:0004622">
    <property type="term" value="F:phosphatidylcholine lysophospholipase activity"/>
    <property type="evidence" value="ECO:0007669"/>
    <property type="project" value="UniProtKB-EC"/>
</dbReference>
<evidence type="ECO:0000256" key="5">
    <source>
        <dbReference type="ARBA" id="ARBA00022519"/>
    </source>
</evidence>
<evidence type="ECO:0000256" key="3">
    <source>
        <dbReference type="ARBA" id="ARBA00022475"/>
    </source>
</evidence>
<dbReference type="EMBL" id="PQGD01000016">
    <property type="protein sequence ID" value="POP45717.1"/>
    <property type="molecule type" value="Genomic_DNA"/>
</dbReference>
<evidence type="ECO:0000313" key="13">
    <source>
        <dbReference type="EMBL" id="POP42641.1"/>
    </source>
</evidence>
<protein>
    <recommendedName>
        <fullName evidence="10">Lysophospholipase L2</fullName>
        <ecNumber evidence="2">3.1.1.5</ecNumber>
    </recommendedName>
    <alternativeName>
        <fullName evidence="11">Lecithinase B</fullName>
    </alternativeName>
</protein>
<dbReference type="Proteomes" id="UP000247005">
    <property type="component" value="Unassembled WGS sequence"/>
</dbReference>
<gene>
    <name evidence="14" type="ORF">CHU32_18895</name>
    <name evidence="13" type="ORF">CHU33_18520</name>
</gene>
<dbReference type="InterPro" id="IPR022742">
    <property type="entry name" value="Hydrolase_4"/>
</dbReference>
<dbReference type="FunFam" id="3.40.50.1820:FF:000020">
    <property type="entry name" value="Lysophospholipase L2"/>
    <property type="match status" value="1"/>
</dbReference>
<name>A0A2P5GL80_9ENTR</name>
<dbReference type="InterPro" id="IPR051044">
    <property type="entry name" value="MAG_DAG_Lipase"/>
</dbReference>
<keyword evidence="6" id="KW-0378">Hydrolase</keyword>
<accession>A0A2P5GL80</accession>
<dbReference type="NCBIfam" id="NF008019">
    <property type="entry name" value="PRK10749.1"/>
    <property type="match status" value="1"/>
</dbReference>
<keyword evidence="7" id="KW-0443">Lipid metabolism</keyword>
<evidence type="ECO:0000256" key="7">
    <source>
        <dbReference type="ARBA" id="ARBA00023098"/>
    </source>
</evidence>
<evidence type="ECO:0000259" key="12">
    <source>
        <dbReference type="Pfam" id="PF12146"/>
    </source>
</evidence>
<evidence type="ECO:0000256" key="6">
    <source>
        <dbReference type="ARBA" id="ARBA00022801"/>
    </source>
</evidence>
<proteinExistence type="predicted"/>
<comment type="caution">
    <text evidence="14">The sequence shown here is derived from an EMBL/GenBank/DDBJ whole genome shotgun (WGS) entry which is preliminary data.</text>
</comment>
<evidence type="ECO:0000256" key="11">
    <source>
        <dbReference type="ARBA" id="ARBA00078036"/>
    </source>
</evidence>
<sequence>MFRQKRNWETRENAFAAFSMGPLTDFWRQREEAEFTGVDNVPVRFVRFHAPENDRVIVVCPGRIESYVKYAELAYDLFHMGFDVLIIDHRGQGLSGRLLSDSHRGHVVNFSDYVDDFAAFWEQEVQPGPWRKRYILAHSMGGTIATLFLQRTPGACDAIALCAPMFGIIIHLPDWMVRQILDWAEGHQRFRESYALGTGRWHALPFSVNVLTHSRARYRRNLRFYADEPKLQVGGPTHHWVREGILAGEQVLAGAGDDATPMLLLQAQEERVVDNRVHDRYCDIRAAAGHPCEGGKPLVIEGAYHEILFEKDAMRSVALNAIVDFFDRHH</sequence>
<keyword evidence="5" id="KW-0997">Cell inner membrane</keyword>
<dbReference type="InterPro" id="IPR029058">
    <property type="entry name" value="AB_hydrolase_fold"/>
</dbReference>
<dbReference type="GO" id="GO:0006629">
    <property type="term" value="P:lipid metabolic process"/>
    <property type="evidence" value="ECO:0007669"/>
    <property type="project" value="UniProtKB-KW"/>
</dbReference>
<dbReference type="Gene3D" id="3.40.50.1820">
    <property type="entry name" value="alpha/beta hydrolase"/>
    <property type="match status" value="1"/>
</dbReference>
<evidence type="ECO:0000313" key="16">
    <source>
        <dbReference type="Proteomes" id="UP000247005"/>
    </source>
</evidence>
<dbReference type="SUPFAM" id="SSF53474">
    <property type="entry name" value="alpha/beta-Hydrolases"/>
    <property type="match status" value="1"/>
</dbReference>
<dbReference type="RefSeq" id="WP_103677551.1">
    <property type="nucleotide sequence ID" value="NZ_PQGD01000016.1"/>
</dbReference>